<keyword evidence="2" id="KW-0238">DNA-binding</keyword>
<accession>A0A2T4UTW8</accession>
<dbReference type="PANTHER" id="PTHR30146">
    <property type="entry name" value="LACI-RELATED TRANSCRIPTIONAL REPRESSOR"/>
    <property type="match status" value="1"/>
</dbReference>
<evidence type="ECO:0000256" key="4">
    <source>
        <dbReference type="SAM" id="MobiDB-lite"/>
    </source>
</evidence>
<evidence type="ECO:0000313" key="7">
    <source>
        <dbReference type="Proteomes" id="UP000241085"/>
    </source>
</evidence>
<feature type="domain" description="Transcriptional regulator LacI/GalR-like sensor" evidence="5">
    <location>
        <begin position="230"/>
        <end position="385"/>
    </location>
</feature>
<feature type="region of interest" description="Disordered" evidence="4">
    <location>
        <begin position="1"/>
        <end position="106"/>
    </location>
</feature>
<dbReference type="Gene3D" id="3.40.50.2300">
    <property type="match status" value="2"/>
</dbReference>
<evidence type="ECO:0000256" key="3">
    <source>
        <dbReference type="ARBA" id="ARBA00023163"/>
    </source>
</evidence>
<feature type="compositionally biased region" description="Low complexity" evidence="4">
    <location>
        <begin position="16"/>
        <end position="26"/>
    </location>
</feature>
<dbReference type="Pfam" id="PF13377">
    <property type="entry name" value="Peripla_BP_3"/>
    <property type="match status" value="1"/>
</dbReference>
<keyword evidence="7" id="KW-1185">Reference proteome</keyword>
<proteinExistence type="predicted"/>
<dbReference type="GO" id="GO:0000976">
    <property type="term" value="F:transcription cis-regulatory region binding"/>
    <property type="evidence" value="ECO:0007669"/>
    <property type="project" value="TreeGrafter"/>
</dbReference>
<protein>
    <submittedName>
        <fullName evidence="6">LacI family transcriptional regulator</fullName>
    </submittedName>
</protein>
<keyword evidence="1" id="KW-0805">Transcription regulation</keyword>
<sequence>MDARAAAPGRGRRPGSRPVAARGLGRAVRRRRRRHGHGPLPGARRHPARRPRRRRRPGGRGPRHPAGGGVRALHDLGCRGRRGSGRVPRSAGRAPRRRAARGGAGLSAGGAARLPIVGIVVRRPPREHGGDPFFAELVAGMEDVLVPEGGGVLLQVAHDQAAEIAVLARWAAHPRVAGAVLGDPVEDDPRPERARELGLPVVVLGGRAAGGTVPSIPVDNATPMLEAMAALVALGHRRIGRVSGPFRLGHTRERGEAFERGLRVAGLSGRSVESDYSARSGEAATRALLADDERPTAIVFDNDLAALGGLAAARALGVAVPRELSLLAWDDSELCRLADPPLSVMSRDVHGLGVLTAEALLAVIDGALPPERSPERPRLVMRGTTAPRRG</sequence>
<dbReference type="EMBL" id="PZPL01000001">
    <property type="protein sequence ID" value="PTL72984.1"/>
    <property type="molecule type" value="Genomic_DNA"/>
</dbReference>
<feature type="compositionally biased region" description="Basic residues" evidence="4">
    <location>
        <begin position="27"/>
        <end position="63"/>
    </location>
</feature>
<comment type="caution">
    <text evidence="6">The sequence shown here is derived from an EMBL/GenBank/DDBJ whole genome shotgun (WGS) entry which is preliminary data.</text>
</comment>
<dbReference type="InterPro" id="IPR046335">
    <property type="entry name" value="LacI/GalR-like_sensor"/>
</dbReference>
<dbReference type="SUPFAM" id="SSF53822">
    <property type="entry name" value="Periplasmic binding protein-like I"/>
    <property type="match status" value="1"/>
</dbReference>
<reference evidence="6 7" key="1">
    <citation type="submission" date="2018-03" db="EMBL/GenBank/DDBJ databases">
        <title>Bacteriophage NCPPB3778 and a type I-E CRISPR drive the evolution of the US Biological Select Agent, Rathayibacter toxicus.</title>
        <authorList>
            <person name="Davis E.W.II."/>
            <person name="Tabima J.F."/>
            <person name="Weisberg A.J."/>
            <person name="Dantas Lopes L."/>
            <person name="Wiseman M.S."/>
            <person name="Wiseman M.S."/>
            <person name="Pupko T."/>
            <person name="Belcher M.S."/>
            <person name="Sechler A.J."/>
            <person name="Tancos M.A."/>
            <person name="Schroeder B.K."/>
            <person name="Murray T.D."/>
            <person name="Luster D.G."/>
            <person name="Schneider W.L."/>
            <person name="Rogers E."/>
            <person name="Andreote F.D."/>
            <person name="Grunwald N.J."/>
            <person name="Putnam M.L."/>
            <person name="Chang J.H."/>
        </authorList>
    </citation>
    <scope>NUCLEOTIDE SEQUENCE [LARGE SCALE GENOMIC DNA]</scope>
    <source>
        <strain evidence="6 7">DSM 15933</strain>
    </source>
</reference>
<dbReference type="PANTHER" id="PTHR30146:SF155">
    <property type="entry name" value="ALANINE RACEMASE"/>
    <property type="match status" value="1"/>
</dbReference>
<gene>
    <name evidence="6" type="ORF">C1I63_09065</name>
</gene>
<dbReference type="GO" id="GO:0003700">
    <property type="term" value="F:DNA-binding transcription factor activity"/>
    <property type="evidence" value="ECO:0007669"/>
    <property type="project" value="TreeGrafter"/>
</dbReference>
<evidence type="ECO:0000256" key="2">
    <source>
        <dbReference type="ARBA" id="ARBA00023125"/>
    </source>
</evidence>
<name>A0A2T4UTW8_9MICO</name>
<evidence type="ECO:0000256" key="1">
    <source>
        <dbReference type="ARBA" id="ARBA00023015"/>
    </source>
</evidence>
<dbReference type="AlphaFoldDB" id="A0A2T4UTW8"/>
<evidence type="ECO:0000313" key="6">
    <source>
        <dbReference type="EMBL" id="PTL72984.1"/>
    </source>
</evidence>
<organism evidence="6 7">
    <name type="scientific">Rathayibacter caricis DSM 15933</name>
    <dbReference type="NCBI Taxonomy" id="1328867"/>
    <lineage>
        <taxon>Bacteria</taxon>
        <taxon>Bacillati</taxon>
        <taxon>Actinomycetota</taxon>
        <taxon>Actinomycetes</taxon>
        <taxon>Micrococcales</taxon>
        <taxon>Microbacteriaceae</taxon>
        <taxon>Rathayibacter</taxon>
    </lineage>
</organism>
<keyword evidence="3" id="KW-0804">Transcription</keyword>
<dbReference type="InterPro" id="IPR028082">
    <property type="entry name" value="Peripla_BP_I"/>
</dbReference>
<dbReference type="CDD" id="cd06267">
    <property type="entry name" value="PBP1_LacI_sugar_binding-like"/>
    <property type="match status" value="1"/>
</dbReference>
<evidence type="ECO:0000259" key="5">
    <source>
        <dbReference type="Pfam" id="PF13377"/>
    </source>
</evidence>
<dbReference type="Proteomes" id="UP000241085">
    <property type="component" value="Unassembled WGS sequence"/>
</dbReference>